<evidence type="ECO:0000259" key="11">
    <source>
        <dbReference type="Pfam" id="PF08234"/>
    </source>
</evidence>
<dbReference type="EMBL" id="JBBPBN010000016">
    <property type="protein sequence ID" value="KAK9021972.1"/>
    <property type="molecule type" value="Genomic_DNA"/>
</dbReference>
<reference evidence="12 13" key="1">
    <citation type="journal article" date="2024" name="G3 (Bethesda)">
        <title>Genome assembly of Hibiscus sabdariffa L. provides insights into metabolisms of medicinal natural products.</title>
        <authorList>
            <person name="Kim T."/>
        </authorList>
    </citation>
    <scope>NUCLEOTIDE SEQUENCE [LARGE SCALE GENOMIC DNA]</scope>
    <source>
        <strain evidence="12">TK-2024</strain>
        <tissue evidence="12">Old leaves</tissue>
    </source>
</reference>
<accession>A0ABR2S9U3</accession>
<keyword evidence="4 9" id="KW-0132">Cell division</keyword>
<keyword evidence="6 10" id="KW-0175">Coiled coil</keyword>
<keyword evidence="13" id="KW-1185">Reference proteome</keyword>
<evidence type="ECO:0000313" key="13">
    <source>
        <dbReference type="Proteomes" id="UP001396334"/>
    </source>
</evidence>
<evidence type="ECO:0000256" key="2">
    <source>
        <dbReference type="ARBA" id="ARBA00006379"/>
    </source>
</evidence>
<keyword evidence="7 9" id="KW-0131">Cell cycle</keyword>
<keyword evidence="5 9" id="KW-0498">Mitosis</keyword>
<dbReference type="Gene3D" id="3.30.457.50">
    <property type="entry name" value="Chromosome segregation protein Spc25"/>
    <property type="match status" value="1"/>
</dbReference>
<comment type="caution">
    <text evidence="12">The sequence shown here is derived from an EMBL/GenBank/DDBJ whole genome shotgun (WGS) entry which is preliminary data.</text>
</comment>
<comment type="function">
    <text evidence="9">Acts as a component of the essential kinetochore-associated NDC80 complex, which is required for chromosome segregation and spindle checkpoint activity.</text>
</comment>
<name>A0ABR2S9U3_9ROSI</name>
<organism evidence="12 13">
    <name type="scientific">Hibiscus sabdariffa</name>
    <name type="common">roselle</name>
    <dbReference type="NCBI Taxonomy" id="183260"/>
    <lineage>
        <taxon>Eukaryota</taxon>
        <taxon>Viridiplantae</taxon>
        <taxon>Streptophyta</taxon>
        <taxon>Embryophyta</taxon>
        <taxon>Tracheophyta</taxon>
        <taxon>Spermatophyta</taxon>
        <taxon>Magnoliopsida</taxon>
        <taxon>eudicotyledons</taxon>
        <taxon>Gunneridae</taxon>
        <taxon>Pentapetalae</taxon>
        <taxon>rosids</taxon>
        <taxon>malvids</taxon>
        <taxon>Malvales</taxon>
        <taxon>Malvaceae</taxon>
        <taxon>Malvoideae</taxon>
        <taxon>Hibiscus</taxon>
    </lineage>
</organism>
<evidence type="ECO:0000256" key="1">
    <source>
        <dbReference type="ARBA" id="ARBA00004584"/>
    </source>
</evidence>
<comment type="similarity">
    <text evidence="2 9">Belongs to the SPC25 family.</text>
</comment>
<evidence type="ECO:0000256" key="7">
    <source>
        <dbReference type="ARBA" id="ARBA00023306"/>
    </source>
</evidence>
<evidence type="ECO:0000256" key="3">
    <source>
        <dbReference type="ARBA" id="ARBA00022454"/>
    </source>
</evidence>
<feature type="domain" description="Chromosome segregation protein Spc25 C-terminal" evidence="11">
    <location>
        <begin position="151"/>
        <end position="219"/>
    </location>
</feature>
<feature type="coiled-coil region" evidence="10">
    <location>
        <begin position="40"/>
        <end position="74"/>
    </location>
</feature>
<evidence type="ECO:0000256" key="4">
    <source>
        <dbReference type="ARBA" id="ARBA00022618"/>
    </source>
</evidence>
<comment type="subcellular location">
    <subcellularLocation>
        <location evidence="1">Chromosome</location>
        <location evidence="1">Centromere</location>
    </subcellularLocation>
    <subcellularLocation>
        <location evidence="9">Nucleus</location>
    </subcellularLocation>
    <subcellularLocation>
        <location evidence="9">Chromosome</location>
        <location evidence="9">Centromere</location>
        <location evidence="9">Kinetochore</location>
    </subcellularLocation>
</comment>
<gene>
    <name evidence="12" type="ORF">V6N11_011933</name>
</gene>
<keyword evidence="9" id="KW-0539">Nucleus</keyword>
<dbReference type="Pfam" id="PF08234">
    <property type="entry name" value="Spindle_Spc25"/>
    <property type="match status" value="1"/>
</dbReference>
<keyword evidence="8 9" id="KW-0137">Centromere</keyword>
<evidence type="ECO:0000256" key="8">
    <source>
        <dbReference type="ARBA" id="ARBA00023328"/>
    </source>
</evidence>
<evidence type="ECO:0000256" key="6">
    <source>
        <dbReference type="ARBA" id="ARBA00023054"/>
    </source>
</evidence>
<sequence length="389" mass="44105">MESLRTICDREFSIQQQKIDSFTASFPSSLNSIKALALDTAQIHAKLAKTKANLREAEDELVKVLAAKTREEAKGMAMRDSISAIKTRVEELKRTVQFQRTRRDEYGAIISRQSLALSKTEEDAEHERGENGEIQEAISWYNRVLGFQIEGGHGVKFTFNNIYLKSPKQEYSFTIRHANDAYSVLDCNPHLTGIEELINELNNTNDLFSFVRIMREKFQEAAVLGLQPQSTSSHQACSTFSMSGPALSVSTNGSESSAKKNEHHIPLRDVNRQFKKVSHGSKSPGKVNENQIIGVFHKHPKKVAKSDILSPVRRSTYLKEVAKSDILSPVVHCSTQLKEVAKPDLLSLVVRRSPRLTELLPWKNVYPLVFIFLSWRCIFIYRMKLRNEA</sequence>
<proteinExistence type="inferred from homology"/>
<dbReference type="InterPro" id="IPR013255">
    <property type="entry name" value="Spc25_C"/>
</dbReference>
<evidence type="ECO:0000256" key="5">
    <source>
        <dbReference type="ARBA" id="ARBA00022776"/>
    </source>
</evidence>
<evidence type="ECO:0000256" key="10">
    <source>
        <dbReference type="SAM" id="Coils"/>
    </source>
</evidence>
<dbReference type="CDD" id="cd23784">
    <property type="entry name" value="RWD_Spc25"/>
    <property type="match status" value="1"/>
</dbReference>
<dbReference type="PANTHER" id="PTHR14281">
    <property type="entry name" value="KINETOCHORE PROTEIN SPC25-RELATED"/>
    <property type="match status" value="1"/>
</dbReference>
<evidence type="ECO:0000256" key="9">
    <source>
        <dbReference type="RuleBase" id="RU367150"/>
    </source>
</evidence>
<evidence type="ECO:0000313" key="12">
    <source>
        <dbReference type="EMBL" id="KAK9021972.1"/>
    </source>
</evidence>
<dbReference type="InterPro" id="IPR045143">
    <property type="entry name" value="Spc25"/>
</dbReference>
<dbReference type="PANTHER" id="PTHR14281:SF0">
    <property type="entry name" value="KINETOCHORE PROTEIN SPC25"/>
    <property type="match status" value="1"/>
</dbReference>
<keyword evidence="9" id="KW-0995">Kinetochore</keyword>
<dbReference type="Proteomes" id="UP001396334">
    <property type="component" value="Unassembled WGS sequence"/>
</dbReference>
<keyword evidence="3 9" id="KW-0158">Chromosome</keyword>
<comment type="subunit">
    <text evidence="9">Component of the NDC80 complex.</text>
</comment>
<protein>
    <recommendedName>
        <fullName evidence="9">Kinetochore protein SPC25</fullName>
    </recommendedName>
</protein>